<name>A0ABT4WL35_9FLAO</name>
<evidence type="ECO:0000313" key="1">
    <source>
        <dbReference type="EMBL" id="MDA6072767.1"/>
    </source>
</evidence>
<organism evidence="1 2">
    <name type="scientific">Flavobacterium azizsancarii</name>
    <dbReference type="NCBI Taxonomy" id="2961580"/>
    <lineage>
        <taxon>Bacteria</taxon>
        <taxon>Pseudomonadati</taxon>
        <taxon>Bacteroidota</taxon>
        <taxon>Flavobacteriia</taxon>
        <taxon>Flavobacteriales</taxon>
        <taxon>Flavobacteriaceae</taxon>
        <taxon>Flavobacterium</taxon>
    </lineage>
</organism>
<dbReference type="EMBL" id="JAMZNK010000083">
    <property type="protein sequence ID" value="MDA6072767.1"/>
    <property type="molecule type" value="Genomic_DNA"/>
</dbReference>
<dbReference type="Proteomes" id="UP001212170">
    <property type="component" value="Unassembled WGS sequence"/>
</dbReference>
<protein>
    <submittedName>
        <fullName evidence="1">Uncharacterized protein</fullName>
    </submittedName>
</protein>
<proteinExistence type="predicted"/>
<keyword evidence="2" id="KW-1185">Reference proteome</keyword>
<gene>
    <name evidence="1" type="ORF">NJT12_24395</name>
</gene>
<comment type="caution">
    <text evidence="1">The sequence shown here is derived from an EMBL/GenBank/DDBJ whole genome shotgun (WGS) entry which is preliminary data.</text>
</comment>
<sequence length="84" mass="9670">MTPLQKSQVDAYVLAASNLRTTSRGYKALKILFEHGNLLYCYLGKWDTLDLIRLLIHLKMDYEFVGGGVQLLENSKSDFYHNVM</sequence>
<evidence type="ECO:0000313" key="2">
    <source>
        <dbReference type="Proteomes" id="UP001212170"/>
    </source>
</evidence>
<accession>A0ABT4WL35</accession>
<dbReference type="RefSeq" id="WP_271338723.1">
    <property type="nucleotide sequence ID" value="NZ_JAMZNK010000083.1"/>
</dbReference>
<reference evidence="1 2" key="1">
    <citation type="journal article" date="2023" name="Chemosphere">
        <title>Whole genome analysis of Flavobacterium aziz-sancarii sp. nov., isolated from Ardley Island (Antarctica), revealed a rich resistome and bioremediation potential.</title>
        <authorList>
            <person name="Otur C."/>
            <person name="Okay S."/>
            <person name="Kurt-Kizildogan A."/>
        </authorList>
    </citation>
    <scope>NUCLEOTIDE SEQUENCE [LARGE SCALE GENOMIC DNA]</scope>
    <source>
        <strain evidence="1 2">AC</strain>
    </source>
</reference>